<evidence type="ECO:0000256" key="1">
    <source>
        <dbReference type="SAM" id="MobiDB-lite"/>
    </source>
</evidence>
<sequence length="269" mass="29622">MNSNGGHLQCQAECEKHSSKIPSKSEYLMAFCLGYKKQLSVSGVNFGKYEVSDLEQCEVSDLEEYEEDGSEDKEGSDPRACETGEDTADELRLMQPVSIASEKRSRVSTVEAARCVYCDLSEADMATSADECLAVGDANIPRIDGHFPEKFVTKGFDLLNKAARPLASDIDIAEDALLEVPEASDTAPEHSQLARRKLQRVNGLLVKVGEHELKLCFVDSRTCYHCIDGGRKQVQTACVKCIEEKRPRSIMCSDCFVKAHANELAEALS</sequence>
<dbReference type="EMBL" id="LGRX02010406">
    <property type="protein sequence ID" value="KAK3270409.1"/>
    <property type="molecule type" value="Genomic_DNA"/>
</dbReference>
<protein>
    <submittedName>
        <fullName evidence="2">Uncharacterized protein</fullName>
    </submittedName>
</protein>
<keyword evidence="3" id="KW-1185">Reference proteome</keyword>
<dbReference type="AlphaFoldDB" id="A0AAE0L3G6"/>
<proteinExistence type="predicted"/>
<gene>
    <name evidence="2" type="ORF">CYMTET_21193</name>
</gene>
<accession>A0AAE0L3G6</accession>
<comment type="caution">
    <text evidence="2">The sequence shown here is derived from an EMBL/GenBank/DDBJ whole genome shotgun (WGS) entry which is preliminary data.</text>
</comment>
<organism evidence="2 3">
    <name type="scientific">Cymbomonas tetramitiformis</name>
    <dbReference type="NCBI Taxonomy" id="36881"/>
    <lineage>
        <taxon>Eukaryota</taxon>
        <taxon>Viridiplantae</taxon>
        <taxon>Chlorophyta</taxon>
        <taxon>Pyramimonadophyceae</taxon>
        <taxon>Pyramimonadales</taxon>
        <taxon>Pyramimonadaceae</taxon>
        <taxon>Cymbomonas</taxon>
    </lineage>
</organism>
<feature type="region of interest" description="Disordered" evidence="1">
    <location>
        <begin position="61"/>
        <end position="88"/>
    </location>
</feature>
<evidence type="ECO:0000313" key="3">
    <source>
        <dbReference type="Proteomes" id="UP001190700"/>
    </source>
</evidence>
<feature type="compositionally biased region" description="Acidic residues" evidence="1">
    <location>
        <begin position="61"/>
        <end position="71"/>
    </location>
</feature>
<evidence type="ECO:0000313" key="2">
    <source>
        <dbReference type="EMBL" id="KAK3270409.1"/>
    </source>
</evidence>
<feature type="compositionally biased region" description="Basic and acidic residues" evidence="1">
    <location>
        <begin position="72"/>
        <end position="82"/>
    </location>
</feature>
<reference evidence="2 3" key="1">
    <citation type="journal article" date="2015" name="Genome Biol. Evol.">
        <title>Comparative Genomics of a Bacterivorous Green Alga Reveals Evolutionary Causalities and Consequences of Phago-Mixotrophic Mode of Nutrition.</title>
        <authorList>
            <person name="Burns J.A."/>
            <person name="Paasch A."/>
            <person name="Narechania A."/>
            <person name="Kim E."/>
        </authorList>
    </citation>
    <scope>NUCLEOTIDE SEQUENCE [LARGE SCALE GENOMIC DNA]</scope>
    <source>
        <strain evidence="2 3">PLY_AMNH</strain>
    </source>
</reference>
<dbReference type="Proteomes" id="UP001190700">
    <property type="component" value="Unassembled WGS sequence"/>
</dbReference>
<name>A0AAE0L3G6_9CHLO</name>